<evidence type="ECO:0000256" key="1">
    <source>
        <dbReference type="ARBA" id="ARBA00004739"/>
    </source>
</evidence>
<dbReference type="Gene3D" id="3.20.20.220">
    <property type="match status" value="1"/>
</dbReference>
<comment type="function">
    <text evidence="5">Converts proline to delta-1-pyrroline-5-carboxylate.</text>
</comment>
<dbReference type="GO" id="GO:0071949">
    <property type="term" value="F:FAD binding"/>
    <property type="evidence" value="ECO:0007669"/>
    <property type="project" value="TreeGrafter"/>
</dbReference>
<dbReference type="EMBL" id="CAEY01000791">
    <property type="status" value="NOT_ANNOTATED_CDS"/>
    <property type="molecule type" value="Genomic_DNA"/>
</dbReference>
<protein>
    <recommendedName>
        <fullName evidence="5">Proline dehydrogenase</fullName>
        <ecNumber evidence="5">1.5.5.2</ecNumber>
    </recommendedName>
</protein>
<reference evidence="8" key="2">
    <citation type="submission" date="2015-06" db="UniProtKB">
        <authorList>
            <consortium name="EnsemblMetazoa"/>
        </authorList>
    </citation>
    <scope>IDENTIFICATION</scope>
</reference>
<feature type="domain" description="Proline dehydrogenase" evidence="7">
    <location>
        <begin position="276"/>
        <end position="580"/>
    </location>
</feature>
<dbReference type="STRING" id="32264.T1JV47"/>
<dbReference type="GO" id="GO:0004657">
    <property type="term" value="F:proline dehydrogenase activity"/>
    <property type="evidence" value="ECO:0007669"/>
    <property type="project" value="UniProtKB-EC"/>
</dbReference>
<feature type="compositionally biased region" description="Polar residues" evidence="6">
    <location>
        <begin position="181"/>
        <end position="200"/>
    </location>
</feature>
<keyword evidence="5" id="KW-0274">FAD</keyword>
<dbReference type="Proteomes" id="UP000015104">
    <property type="component" value="Unassembled WGS sequence"/>
</dbReference>
<dbReference type="AlphaFoldDB" id="T1JV47"/>
<feature type="region of interest" description="Disordered" evidence="6">
    <location>
        <begin position="47"/>
        <end position="66"/>
    </location>
</feature>
<evidence type="ECO:0000256" key="4">
    <source>
        <dbReference type="ARBA" id="ARBA00023062"/>
    </source>
</evidence>
<keyword evidence="4 5" id="KW-0642">Proline metabolism</keyword>
<dbReference type="GO" id="GO:0005739">
    <property type="term" value="C:mitochondrion"/>
    <property type="evidence" value="ECO:0007669"/>
    <property type="project" value="TreeGrafter"/>
</dbReference>
<dbReference type="OrthoDB" id="5464at2759"/>
<name>T1JV47_TETUR</name>
<dbReference type="eggNOG" id="KOG0186">
    <property type="taxonomic scope" value="Eukaryota"/>
</dbReference>
<evidence type="ECO:0000313" key="8">
    <source>
        <dbReference type="EnsemblMetazoa" id="tetur02g03280.1"/>
    </source>
</evidence>
<comment type="catalytic activity">
    <reaction evidence="5">
        <text>L-proline + a quinone = (S)-1-pyrroline-5-carboxylate + a quinol + H(+)</text>
        <dbReference type="Rhea" id="RHEA:23784"/>
        <dbReference type="ChEBI" id="CHEBI:15378"/>
        <dbReference type="ChEBI" id="CHEBI:17388"/>
        <dbReference type="ChEBI" id="CHEBI:24646"/>
        <dbReference type="ChEBI" id="CHEBI:60039"/>
        <dbReference type="ChEBI" id="CHEBI:132124"/>
        <dbReference type="EC" id="1.5.5.2"/>
    </reaction>
</comment>
<evidence type="ECO:0000259" key="7">
    <source>
        <dbReference type="Pfam" id="PF01619"/>
    </source>
</evidence>
<comment type="similarity">
    <text evidence="2 5">Belongs to the proline oxidase family.</text>
</comment>
<evidence type="ECO:0000256" key="6">
    <source>
        <dbReference type="SAM" id="MobiDB-lite"/>
    </source>
</evidence>
<evidence type="ECO:0000256" key="5">
    <source>
        <dbReference type="RuleBase" id="RU364054"/>
    </source>
</evidence>
<feature type="region of interest" description="Disordered" evidence="6">
    <location>
        <begin position="180"/>
        <end position="200"/>
    </location>
</feature>
<proteinExistence type="inferred from homology"/>
<dbReference type="SUPFAM" id="SSF51730">
    <property type="entry name" value="FAD-linked oxidoreductase"/>
    <property type="match status" value="1"/>
</dbReference>
<keyword evidence="3 5" id="KW-0560">Oxidoreductase</keyword>
<gene>
    <name evidence="8" type="primary">107371647</name>
</gene>
<evidence type="ECO:0000256" key="3">
    <source>
        <dbReference type="ARBA" id="ARBA00023002"/>
    </source>
</evidence>
<comment type="cofactor">
    <cofactor evidence="5">
        <name>FAD</name>
        <dbReference type="ChEBI" id="CHEBI:57692"/>
    </cofactor>
</comment>
<sequence length="617" mass="70709">MASLNYSRLCNRIIVLPASVKSTGKQTFGRLNMTRLKASSAASVTKLEDDHHHHHVQSQEIGQSSEEIKSRSTVAHQIIDLTFNNTKECFKSKKSSELMRAMIVLKLCSYPLLVDNHQKLIKIGQKVLGRRLFRSLMKATFYGHFVAGENETEMSPKIKHIREFGVKSILDYSAEDEIQEDTSSQVKKSSDQNGKSLGNTETGEALKSFVVESDYSDARKFRATARSYFYLSEAQCEKNMEIFLNCIDSVANITNQTGFAAIKLTALCRPQLLLKLSKAIMETKHFLNLSDSLNKQTNVQEANNSIPNDYSENHRMMLNLLSWNQLISFEDVINYFRQKDALRDKVPFKALFDQEEEEMFCNLIRRIETIAKHAHDTDVRIMIDAEQTYLQPAINRITIEMMKKYNKNKSIVFNTYQCYLKNTFDAMLLDLDLSYTNDFYFGAKLVRGAYMEQERLRAKNLGYEDPINENFEATTAMYHKTLAHLMGEIIKKDSASKRIAIMVASHNEDTVRFAVENMAKLGILPAHKVICFGQLYAMSDHISFSLGQSGYSVYKYIPYGPVDEVLPYLSRRAIENSSVLAKATRERTLIRKEIVRRFISGEWFYKPEAHYNSASTI</sequence>
<dbReference type="EC" id="1.5.5.2" evidence="5"/>
<evidence type="ECO:0000313" key="9">
    <source>
        <dbReference type="Proteomes" id="UP000015104"/>
    </source>
</evidence>
<comment type="pathway">
    <text evidence="1">Amino-acid degradation; L-proline degradation into L-glutamate; L-glutamate from L-proline: step 1/2.</text>
</comment>
<reference evidence="9" key="1">
    <citation type="submission" date="2011-08" db="EMBL/GenBank/DDBJ databases">
        <authorList>
            <person name="Rombauts S."/>
        </authorList>
    </citation>
    <scope>NUCLEOTIDE SEQUENCE</scope>
    <source>
        <strain evidence="9">London</strain>
    </source>
</reference>
<dbReference type="InterPro" id="IPR029041">
    <property type="entry name" value="FAD-linked_oxidoreductase-like"/>
</dbReference>
<accession>T1JV47</accession>
<dbReference type="PANTHER" id="PTHR13914:SF0">
    <property type="entry name" value="PROLINE DEHYDROGENASE 1, MITOCHONDRIAL"/>
    <property type="match status" value="1"/>
</dbReference>
<evidence type="ECO:0000256" key="2">
    <source>
        <dbReference type="ARBA" id="ARBA00005869"/>
    </source>
</evidence>
<organism evidence="8 9">
    <name type="scientific">Tetranychus urticae</name>
    <name type="common">Two-spotted spider mite</name>
    <dbReference type="NCBI Taxonomy" id="32264"/>
    <lineage>
        <taxon>Eukaryota</taxon>
        <taxon>Metazoa</taxon>
        <taxon>Ecdysozoa</taxon>
        <taxon>Arthropoda</taxon>
        <taxon>Chelicerata</taxon>
        <taxon>Arachnida</taxon>
        <taxon>Acari</taxon>
        <taxon>Acariformes</taxon>
        <taxon>Trombidiformes</taxon>
        <taxon>Prostigmata</taxon>
        <taxon>Eleutherengona</taxon>
        <taxon>Raphignathae</taxon>
        <taxon>Tetranychoidea</taxon>
        <taxon>Tetranychidae</taxon>
        <taxon>Tetranychus</taxon>
    </lineage>
</organism>
<dbReference type="InterPro" id="IPR002872">
    <property type="entry name" value="Proline_DH_dom"/>
</dbReference>
<keyword evidence="5" id="KW-0285">Flavoprotein</keyword>
<dbReference type="EnsemblMetazoa" id="tetur02g03280.1">
    <property type="protein sequence ID" value="tetur02g03280.1"/>
    <property type="gene ID" value="tetur02g03280"/>
</dbReference>
<dbReference type="InterPro" id="IPR015659">
    <property type="entry name" value="Proline_oxidase"/>
</dbReference>
<dbReference type="PANTHER" id="PTHR13914">
    <property type="entry name" value="PROLINE OXIDASE"/>
    <property type="match status" value="1"/>
</dbReference>
<dbReference type="OMA" id="GPLKKYH"/>
<dbReference type="Pfam" id="PF01619">
    <property type="entry name" value="Pro_dh"/>
    <property type="match status" value="1"/>
</dbReference>
<dbReference type="KEGG" id="tut:107371647"/>
<keyword evidence="9" id="KW-1185">Reference proteome</keyword>
<dbReference type="GO" id="GO:0010133">
    <property type="term" value="P:L-proline catabolic process to L-glutamate"/>
    <property type="evidence" value="ECO:0007669"/>
    <property type="project" value="TreeGrafter"/>
</dbReference>
<dbReference type="HOGENOM" id="CLU_018202_3_1_1"/>